<keyword evidence="1" id="KW-1133">Transmembrane helix</keyword>
<protein>
    <submittedName>
        <fullName evidence="2">Uncharacterized protein</fullName>
    </submittedName>
</protein>
<organism evidence="2 3">
    <name type="scientific">Companilactobacillus bobalius</name>
    <dbReference type="NCBI Taxonomy" id="2801451"/>
    <lineage>
        <taxon>Bacteria</taxon>
        <taxon>Bacillati</taxon>
        <taxon>Bacillota</taxon>
        <taxon>Bacilli</taxon>
        <taxon>Lactobacillales</taxon>
        <taxon>Lactobacillaceae</taxon>
        <taxon>Companilactobacillus</taxon>
    </lineage>
</organism>
<gene>
    <name evidence="2" type="ORF">LKACC16343_01856</name>
</gene>
<evidence type="ECO:0000313" key="2">
    <source>
        <dbReference type="EMBL" id="OVE97366.1"/>
    </source>
</evidence>
<feature type="transmembrane region" description="Helical" evidence="1">
    <location>
        <begin position="12"/>
        <end position="31"/>
    </location>
</feature>
<accession>A0A202FA69</accession>
<reference evidence="2 3" key="1">
    <citation type="submission" date="2017-03" db="EMBL/GenBank/DDBJ databases">
        <title>Genome sequence of Lactobacillus bobalius KACC 16343.</title>
        <authorList>
            <person name="Chun J."/>
        </authorList>
    </citation>
    <scope>NUCLEOTIDE SEQUENCE [LARGE SCALE GENOMIC DNA]</scope>
    <source>
        <strain evidence="2 3">KACC 16343</strain>
    </source>
</reference>
<keyword evidence="1" id="KW-0472">Membrane</keyword>
<sequence length="196" mass="21885">MIKFGKRVNYRPLMISLVLSLLPGFIVSMTLNKVGGLILGVAIFLISFIGYYFRILPVLFNYWEVGNGYVQYIDLNSNSERFKALLLPFSIHAKTIDFNSIKSVTIQGNLSESEEMPMAIPYSGYLAVITAVLSIIHNPVDITFILTDGTVVTVSAARDLAYGKDKAIEKLEETFDQMSVAKIKVIDQTNHKVKLI</sequence>
<feature type="transmembrane region" description="Helical" evidence="1">
    <location>
        <begin position="37"/>
        <end position="53"/>
    </location>
</feature>
<evidence type="ECO:0000256" key="1">
    <source>
        <dbReference type="SAM" id="Phobius"/>
    </source>
</evidence>
<dbReference type="AlphaFoldDB" id="A0A202FA69"/>
<proteinExistence type="predicted"/>
<dbReference type="Proteomes" id="UP000196232">
    <property type="component" value="Unassembled WGS sequence"/>
</dbReference>
<dbReference type="EMBL" id="MYFM01000005">
    <property type="protein sequence ID" value="OVE97366.1"/>
    <property type="molecule type" value="Genomic_DNA"/>
</dbReference>
<evidence type="ECO:0000313" key="3">
    <source>
        <dbReference type="Proteomes" id="UP000196232"/>
    </source>
</evidence>
<name>A0A202FA69_9LACO</name>
<comment type="caution">
    <text evidence="2">The sequence shown here is derived from an EMBL/GenBank/DDBJ whole genome shotgun (WGS) entry which is preliminary data.</text>
</comment>
<keyword evidence="1" id="KW-0812">Transmembrane</keyword>
<dbReference type="RefSeq" id="WP_056950894.1">
    <property type="nucleotide sequence ID" value="NZ_LNUA01000008.1"/>
</dbReference>